<dbReference type="FunFam" id="3.40.630.10:FF:000020">
    <property type="entry name" value="Carboxypeptidase D"/>
    <property type="match status" value="1"/>
</dbReference>
<dbReference type="CDD" id="cd03858">
    <property type="entry name" value="M14_CP_N-E_like"/>
    <property type="match status" value="1"/>
</dbReference>
<evidence type="ECO:0000256" key="10">
    <source>
        <dbReference type="PROSITE-ProRule" id="PRU01379"/>
    </source>
</evidence>
<dbReference type="RefSeq" id="XP_032819075.1">
    <property type="nucleotide sequence ID" value="XM_032963184.1"/>
</dbReference>
<protein>
    <submittedName>
        <fullName evidence="15 16">Carboxypeptidase M</fullName>
    </submittedName>
</protein>
<dbReference type="PROSITE" id="PS00133">
    <property type="entry name" value="CARBOXYPEPT_ZN_2"/>
    <property type="match status" value="1"/>
</dbReference>
<dbReference type="GO" id="GO:0005615">
    <property type="term" value="C:extracellular space"/>
    <property type="evidence" value="ECO:0007669"/>
    <property type="project" value="TreeGrafter"/>
</dbReference>
<sequence length="449" mass="47896">MMAVASSPASVPVGSVLLLLLLCALCGSLDSGYRSNADIERYLKEVNGKFPNITHVYSIGRSSQGVTLWVIAIGKHPQKHTIGIPEFRYVGNIHGNEVVSRELLLFLLDALVEGYGNEEEVTRLVDTVRIHLLPSLNPDGFDASVNGDCDSVTGRFNSNGKDLNRDFPDPLSLPSSAPRQPETEASMQWALSEPFVLSGGLHGGAVVASYPYDNLRPGSANSYSASPDDDVFVRVATVYASNHGSMYLGNKCGFNFPRGITNGANWYPLSGGMQDYSYVWGQCLEVTLEVSCCKFPPADSLPELWQENRAALLAYIKQAHLGVKGRVLDSNGTGVANAQVHVVGRANILPFNTTAGGEYYRLLLPGQYTLQVTANGFQPFSVSLLLEDGTESYAATTRDLVLTQSNAVPIIVKDGKAAAAGAGPCHPLFPIAAATAAALAPVLLARGHA</sequence>
<keyword evidence="4" id="KW-0645">Protease</keyword>
<organism evidence="14 17">
    <name type="scientific">Petromyzon marinus</name>
    <name type="common">Sea lamprey</name>
    <dbReference type="NCBI Taxonomy" id="7757"/>
    <lineage>
        <taxon>Eukaryota</taxon>
        <taxon>Metazoa</taxon>
        <taxon>Chordata</taxon>
        <taxon>Craniata</taxon>
        <taxon>Vertebrata</taxon>
        <taxon>Cyclostomata</taxon>
        <taxon>Hyperoartia</taxon>
        <taxon>Petromyzontiformes</taxon>
        <taxon>Petromyzontidae</taxon>
        <taxon>Petromyzon</taxon>
    </lineage>
</organism>
<proteinExistence type="inferred from homology"/>
<dbReference type="GO" id="GO:0004181">
    <property type="term" value="F:metallocarboxypeptidase activity"/>
    <property type="evidence" value="ECO:0007669"/>
    <property type="project" value="InterPro"/>
</dbReference>
<dbReference type="PRINTS" id="PR00765">
    <property type="entry name" value="CRBOXYPTASEA"/>
</dbReference>
<evidence type="ECO:0000313" key="17">
    <source>
        <dbReference type="RefSeq" id="XP_032819076.1"/>
    </source>
</evidence>
<name>A0AAJ7TLK2_PETMA</name>
<evidence type="ECO:0000313" key="15">
    <source>
        <dbReference type="RefSeq" id="XP_032819074.1"/>
    </source>
</evidence>
<dbReference type="InterPro" id="IPR057247">
    <property type="entry name" value="CARBOXYPEPT_ZN_2"/>
</dbReference>
<dbReference type="RefSeq" id="XP_032819074.1">
    <property type="nucleotide sequence ID" value="XM_032963183.1"/>
</dbReference>
<dbReference type="Proteomes" id="UP001318040">
    <property type="component" value="Chromosome 30"/>
</dbReference>
<accession>A0AAJ7TLK2</accession>
<evidence type="ECO:0000256" key="1">
    <source>
        <dbReference type="ARBA" id="ARBA00001947"/>
    </source>
</evidence>
<dbReference type="PANTHER" id="PTHR11532">
    <property type="entry name" value="PROTEASE M14 CARBOXYPEPTIDASE"/>
    <property type="match status" value="1"/>
</dbReference>
<dbReference type="GO" id="GO:0006518">
    <property type="term" value="P:peptide metabolic process"/>
    <property type="evidence" value="ECO:0007669"/>
    <property type="project" value="TreeGrafter"/>
</dbReference>
<evidence type="ECO:0000256" key="3">
    <source>
        <dbReference type="ARBA" id="ARBA00022645"/>
    </source>
</evidence>
<keyword evidence="12" id="KW-0732">Signal</keyword>
<evidence type="ECO:0000313" key="14">
    <source>
        <dbReference type="Proteomes" id="UP001318040"/>
    </source>
</evidence>
<dbReference type="InterPro" id="IPR008969">
    <property type="entry name" value="CarboxyPept-like_regulatory"/>
</dbReference>
<dbReference type="CDD" id="cd11308">
    <property type="entry name" value="Peptidase_M14NE-CP-C_like"/>
    <property type="match status" value="1"/>
</dbReference>
<dbReference type="GeneID" id="116947440"/>
<dbReference type="InterPro" id="IPR000834">
    <property type="entry name" value="Peptidase_M14"/>
</dbReference>
<keyword evidence="8" id="KW-0482">Metalloprotease</keyword>
<dbReference type="InterPro" id="IPR057246">
    <property type="entry name" value="CARBOXYPEPT_ZN_1"/>
</dbReference>
<feature type="active site" description="Proton donor/acceptor" evidence="10">
    <location>
        <position position="289"/>
    </location>
</feature>
<evidence type="ECO:0000256" key="4">
    <source>
        <dbReference type="ARBA" id="ARBA00022670"/>
    </source>
</evidence>
<feature type="signal peptide" evidence="12">
    <location>
        <begin position="1"/>
        <end position="28"/>
    </location>
</feature>
<dbReference type="SUPFAM" id="SSF53187">
    <property type="entry name" value="Zn-dependent exopeptidases"/>
    <property type="match status" value="1"/>
</dbReference>
<dbReference type="GO" id="GO:0008270">
    <property type="term" value="F:zinc ion binding"/>
    <property type="evidence" value="ECO:0007669"/>
    <property type="project" value="InterPro"/>
</dbReference>
<dbReference type="InterPro" id="IPR050753">
    <property type="entry name" value="Peptidase_M14_domain"/>
</dbReference>
<dbReference type="PROSITE" id="PS00132">
    <property type="entry name" value="CARBOXYPEPT_ZN_1"/>
    <property type="match status" value="1"/>
</dbReference>
<dbReference type="RefSeq" id="XP_032819076.1">
    <property type="nucleotide sequence ID" value="XM_032963185.1"/>
</dbReference>
<feature type="domain" description="Peptidase M14" evidence="13">
    <location>
        <begin position="32"/>
        <end position="319"/>
    </location>
</feature>
<dbReference type="Gene3D" id="2.60.40.1120">
    <property type="entry name" value="Carboxypeptidase-like, regulatory domain"/>
    <property type="match status" value="1"/>
</dbReference>
<dbReference type="Pfam" id="PF00246">
    <property type="entry name" value="Peptidase_M14"/>
    <property type="match status" value="1"/>
</dbReference>
<evidence type="ECO:0000256" key="11">
    <source>
        <dbReference type="SAM" id="MobiDB-lite"/>
    </source>
</evidence>
<keyword evidence="3 15" id="KW-0121">Carboxypeptidase</keyword>
<feature type="compositionally biased region" description="Polar residues" evidence="11">
    <location>
        <begin position="173"/>
        <end position="184"/>
    </location>
</feature>
<dbReference type="CTD" id="1368"/>
<reference evidence="15 16" key="1">
    <citation type="submission" date="2025-04" db="UniProtKB">
        <authorList>
            <consortium name="RefSeq"/>
        </authorList>
    </citation>
    <scope>IDENTIFICATION</scope>
    <source>
        <tissue evidence="15 16">Sperm</tissue>
    </source>
</reference>
<keyword evidence="5" id="KW-0479">Metal-binding</keyword>
<evidence type="ECO:0000313" key="16">
    <source>
        <dbReference type="RefSeq" id="XP_032819075.1"/>
    </source>
</evidence>
<comment type="cofactor">
    <cofactor evidence="1">
        <name>Zn(2+)</name>
        <dbReference type="ChEBI" id="CHEBI:29105"/>
    </cofactor>
</comment>
<dbReference type="AlphaFoldDB" id="A0AAJ7TLK2"/>
<evidence type="ECO:0000256" key="5">
    <source>
        <dbReference type="ARBA" id="ARBA00022723"/>
    </source>
</evidence>
<evidence type="ECO:0000256" key="12">
    <source>
        <dbReference type="SAM" id="SignalP"/>
    </source>
</evidence>
<feature type="region of interest" description="Disordered" evidence="11">
    <location>
        <begin position="159"/>
        <end position="184"/>
    </location>
</feature>
<evidence type="ECO:0000256" key="9">
    <source>
        <dbReference type="ARBA" id="ARBA00023180"/>
    </source>
</evidence>
<dbReference type="PROSITE" id="PS52035">
    <property type="entry name" value="PEPTIDASE_M14"/>
    <property type="match status" value="1"/>
</dbReference>
<dbReference type="SMART" id="SM00631">
    <property type="entry name" value="Zn_pept"/>
    <property type="match status" value="1"/>
</dbReference>
<evidence type="ECO:0000256" key="2">
    <source>
        <dbReference type="ARBA" id="ARBA00005988"/>
    </source>
</evidence>
<comment type="similarity">
    <text evidence="2 10">Belongs to the peptidase M14 family.</text>
</comment>
<evidence type="ECO:0000256" key="7">
    <source>
        <dbReference type="ARBA" id="ARBA00022833"/>
    </source>
</evidence>
<evidence type="ECO:0000256" key="6">
    <source>
        <dbReference type="ARBA" id="ARBA00022801"/>
    </source>
</evidence>
<dbReference type="KEGG" id="pmrn:116947440"/>
<dbReference type="GO" id="GO:0016485">
    <property type="term" value="P:protein processing"/>
    <property type="evidence" value="ECO:0007669"/>
    <property type="project" value="TreeGrafter"/>
</dbReference>
<gene>
    <name evidence="15 16 17" type="primary">CPM</name>
</gene>
<feature type="chain" id="PRO_5044709357" evidence="12">
    <location>
        <begin position="29"/>
        <end position="449"/>
    </location>
</feature>
<keyword evidence="9" id="KW-0325">Glycoprotein</keyword>
<dbReference type="PANTHER" id="PTHR11532:SF84">
    <property type="entry name" value="CARBOXYPEPTIDASE M"/>
    <property type="match status" value="1"/>
</dbReference>
<keyword evidence="7" id="KW-0862">Zinc</keyword>
<keyword evidence="14" id="KW-1185">Reference proteome</keyword>
<keyword evidence="6" id="KW-0378">Hydrolase</keyword>
<dbReference type="SUPFAM" id="SSF49464">
    <property type="entry name" value="Carboxypeptidase regulatory domain-like"/>
    <property type="match status" value="1"/>
</dbReference>
<evidence type="ECO:0000256" key="8">
    <source>
        <dbReference type="ARBA" id="ARBA00023049"/>
    </source>
</evidence>
<dbReference type="Gene3D" id="3.40.630.10">
    <property type="entry name" value="Zn peptidases"/>
    <property type="match status" value="1"/>
</dbReference>
<evidence type="ECO:0000259" key="13">
    <source>
        <dbReference type="PROSITE" id="PS52035"/>
    </source>
</evidence>
<dbReference type="Pfam" id="PF13620">
    <property type="entry name" value="CarboxypepD_reg"/>
    <property type="match status" value="1"/>
</dbReference>